<evidence type="ECO:0000256" key="2">
    <source>
        <dbReference type="ARBA" id="ARBA00008093"/>
    </source>
</evidence>
<dbReference type="InterPro" id="IPR009040">
    <property type="entry name" value="Ferritin-like_diiron"/>
</dbReference>
<keyword evidence="5 8" id="KW-0479">Metal-binding</keyword>
<dbReference type="InterPro" id="IPR012347">
    <property type="entry name" value="Ferritin-like"/>
</dbReference>
<accession>A0ABR5VDA7</accession>
<dbReference type="RefSeq" id="WP_062277652.1">
    <property type="nucleotide sequence ID" value="NZ_LSYU01000099.1"/>
</dbReference>
<evidence type="ECO:0000256" key="8">
    <source>
        <dbReference type="PIRNR" id="PIRNR002560"/>
    </source>
</evidence>
<evidence type="ECO:0000313" key="11">
    <source>
        <dbReference type="Proteomes" id="UP000075766"/>
    </source>
</evidence>
<dbReference type="SUPFAM" id="SSF47240">
    <property type="entry name" value="Ferritin-like"/>
    <property type="match status" value="1"/>
</dbReference>
<evidence type="ECO:0000259" key="9">
    <source>
        <dbReference type="PROSITE" id="PS50905"/>
    </source>
</evidence>
<keyword evidence="4" id="KW-0349">Heme</keyword>
<reference evidence="10 11" key="1">
    <citation type="submission" date="2016-02" db="EMBL/GenBank/DDBJ databases">
        <title>Genome sequence of Marichromatium gracile YL-28, a purple sulfur bacterium.</title>
        <authorList>
            <person name="Zhao C."/>
            <person name="Hong X."/>
            <person name="Chen S."/>
            <person name="Yang S."/>
        </authorList>
    </citation>
    <scope>NUCLEOTIDE SEQUENCE [LARGE SCALE GENOMIC DNA]</scope>
    <source>
        <strain evidence="10 11">YL28</strain>
    </source>
</reference>
<dbReference type="CDD" id="cd00907">
    <property type="entry name" value="Bacterioferritin"/>
    <property type="match status" value="1"/>
</dbReference>
<dbReference type="Gene3D" id="1.20.1260.10">
    <property type="match status" value="1"/>
</dbReference>
<dbReference type="PROSITE" id="PS50905">
    <property type="entry name" value="FERRITIN_LIKE"/>
    <property type="match status" value="1"/>
</dbReference>
<evidence type="ECO:0000256" key="1">
    <source>
        <dbReference type="ARBA" id="ARBA00001970"/>
    </source>
</evidence>
<feature type="domain" description="Ferritin-like diiron" evidence="9">
    <location>
        <begin position="1"/>
        <end position="145"/>
    </location>
</feature>
<dbReference type="InterPro" id="IPR009078">
    <property type="entry name" value="Ferritin-like_SF"/>
</dbReference>
<keyword evidence="3 8" id="KW-0409">Iron storage</keyword>
<organism evidence="10 11">
    <name type="scientific">Marichromatium gracile</name>
    <name type="common">Chromatium gracile</name>
    <dbReference type="NCBI Taxonomy" id="1048"/>
    <lineage>
        <taxon>Bacteria</taxon>
        <taxon>Pseudomonadati</taxon>
        <taxon>Pseudomonadota</taxon>
        <taxon>Gammaproteobacteria</taxon>
        <taxon>Chromatiales</taxon>
        <taxon>Chromatiaceae</taxon>
        <taxon>Marichromatium</taxon>
    </lineage>
</organism>
<evidence type="ECO:0000256" key="5">
    <source>
        <dbReference type="ARBA" id="ARBA00022723"/>
    </source>
</evidence>
<dbReference type="InterPro" id="IPR008331">
    <property type="entry name" value="Ferritin_DPS_dom"/>
</dbReference>
<dbReference type="EMBL" id="LSYU01000099">
    <property type="protein sequence ID" value="KXX63472.1"/>
    <property type="molecule type" value="Genomic_DNA"/>
</dbReference>
<gene>
    <name evidence="10" type="ORF">AY586_05060</name>
</gene>
<evidence type="ECO:0000256" key="6">
    <source>
        <dbReference type="ARBA" id="ARBA00023004"/>
    </source>
</evidence>
<dbReference type="Proteomes" id="UP000075766">
    <property type="component" value="Unassembled WGS sequence"/>
</dbReference>
<dbReference type="NCBIfam" id="TIGR00754">
    <property type="entry name" value="bfr"/>
    <property type="match status" value="1"/>
</dbReference>
<comment type="caution">
    <text evidence="10">The sequence shown here is derived from an EMBL/GenBank/DDBJ whole genome shotgun (WGS) entry which is preliminary data.</text>
</comment>
<comment type="cofactor">
    <cofactor evidence="1">
        <name>heme b</name>
        <dbReference type="ChEBI" id="CHEBI:60344"/>
    </cofactor>
</comment>
<evidence type="ECO:0000256" key="3">
    <source>
        <dbReference type="ARBA" id="ARBA00022434"/>
    </source>
</evidence>
<dbReference type="EC" id="1.16.3.1" evidence="8"/>
<keyword evidence="6 8" id="KW-0408">Iron</keyword>
<sequence>MKIDPVMNRQLNAVIKEALTAINQSFLHARMLGHWGFPRIEKRLYDYSILAMRQADRLIERVLFLEGLANLQDLGKLHVGEDVPEQLAAELELGQRYRTALGECAARAEQLGDYVSRALCESLNGEVEEQIDWLETQRALIDELGLERYLETQV</sequence>
<keyword evidence="11" id="KW-1185">Reference proteome</keyword>
<dbReference type="Pfam" id="PF00210">
    <property type="entry name" value="Ferritin"/>
    <property type="match status" value="1"/>
</dbReference>
<comment type="similarity">
    <text evidence="2 8">Belongs to the bacterioferritin family.</text>
</comment>
<comment type="function">
    <text evidence="8">Iron-storage protein, whose ferroxidase center binds Fe(2+), oxidizes it using dioxygen to Fe(3+), and participates in the subsequent Fe(3+) oxide mineral core formation within the central cavity of the BFR protein shell.</text>
</comment>
<evidence type="ECO:0000313" key="10">
    <source>
        <dbReference type="EMBL" id="KXX63472.1"/>
    </source>
</evidence>
<dbReference type="InterPro" id="IPR002024">
    <property type="entry name" value="Bacterioferritin"/>
</dbReference>
<evidence type="ECO:0000256" key="7">
    <source>
        <dbReference type="ARBA" id="ARBA00036243"/>
    </source>
</evidence>
<proteinExistence type="inferred from homology"/>
<dbReference type="PIRSF" id="PIRSF002560">
    <property type="entry name" value="Bacterioferritin"/>
    <property type="match status" value="1"/>
</dbReference>
<comment type="catalytic activity">
    <reaction evidence="7">
        <text>Fe(2+)(in) = Fe(2+)(out)</text>
        <dbReference type="Rhea" id="RHEA:28486"/>
        <dbReference type="ChEBI" id="CHEBI:29033"/>
    </reaction>
</comment>
<comment type="catalytic activity">
    <reaction evidence="8">
        <text>4 Fe(2+) + O2 + 4 H(+) = 4 Fe(3+) + 2 H2O</text>
        <dbReference type="Rhea" id="RHEA:11148"/>
        <dbReference type="ChEBI" id="CHEBI:15377"/>
        <dbReference type="ChEBI" id="CHEBI:15378"/>
        <dbReference type="ChEBI" id="CHEBI:15379"/>
        <dbReference type="ChEBI" id="CHEBI:29033"/>
        <dbReference type="ChEBI" id="CHEBI:29034"/>
        <dbReference type="EC" id="1.16.3.1"/>
    </reaction>
</comment>
<dbReference type="PANTHER" id="PTHR30295:SF0">
    <property type="entry name" value="BACTERIOFERRITIN"/>
    <property type="match status" value="1"/>
</dbReference>
<dbReference type="PANTHER" id="PTHR30295">
    <property type="entry name" value="BACTERIOFERRITIN"/>
    <property type="match status" value="1"/>
</dbReference>
<evidence type="ECO:0000256" key="4">
    <source>
        <dbReference type="ARBA" id="ARBA00022617"/>
    </source>
</evidence>
<protein>
    <recommendedName>
        <fullName evidence="8">Bacterioferritin</fullName>
        <ecNumber evidence="8">1.16.3.1</ecNumber>
    </recommendedName>
</protein>
<name>A0ABR5VDA7_MARGR</name>
<dbReference type="PRINTS" id="PR00601">
    <property type="entry name" value="BACFERRITIN"/>
</dbReference>